<feature type="region of interest" description="Disordered" evidence="8">
    <location>
        <begin position="55"/>
        <end position="75"/>
    </location>
</feature>
<dbReference type="PROSITE" id="PS51257">
    <property type="entry name" value="PROKAR_LIPOPROTEIN"/>
    <property type="match status" value="1"/>
</dbReference>
<dbReference type="InterPro" id="IPR038501">
    <property type="entry name" value="Spore_GerAC_C_sf"/>
</dbReference>
<dbReference type="GO" id="GO:0016020">
    <property type="term" value="C:membrane"/>
    <property type="evidence" value="ECO:0007669"/>
    <property type="project" value="UniProtKB-SubCell"/>
</dbReference>
<dbReference type="HOGENOM" id="CLU_051140_0_0_9"/>
<sequence>MKRARGLALVGLLLGLAGCWDRTEVNDMAFTMAMSIDKAGDRAVEVSVQIFIPRSSGGGGGGGGGGEMQSGQHAGGATLVRSAVGKSIGEALSKLQEQVPRFLFLGHNEVYVIGEEAARDGITDHVDFLARAPQSRKRAYVFISRGKGKEMLKTQSPLERSSAEVVREMAAIRTGLSMTVKDMEVQLSGQSDSLAVPLLEREPSGNSGKSKEGGIHYIRGLAVIKKGKMVGTMDDTLARGVLWVRNEMNSAVLSFPAGGERGGTVSVRSWKNHARLVPELRSGEVVMTVVVEAETYMLQNTSGMNPMDPKINRQLESQLNAALDQRIHRSIQTAQNKWNADIFGFADAISRQYPQQWRQMKGQWDKLFPKLQVMIQAQGTIERSGAIGGSTAVKPAEVMNP</sequence>
<evidence type="ECO:0000313" key="12">
    <source>
        <dbReference type="Proteomes" id="UP000006620"/>
    </source>
</evidence>
<reference evidence="12" key="1">
    <citation type="submission" date="2011-06" db="EMBL/GenBank/DDBJ databases">
        <title>Complete genome sequence of Paenibacillus mucilaginosus KNP414.</title>
        <authorList>
            <person name="Wang J."/>
            <person name="Hu S."/>
            <person name="Hu X."/>
            <person name="Zhang B."/>
            <person name="Dong D."/>
            <person name="Zhang S."/>
            <person name="Zhao K."/>
            <person name="Wu D."/>
        </authorList>
    </citation>
    <scope>NUCLEOTIDE SEQUENCE [LARGE SCALE GENOMIC DNA]</scope>
    <source>
        <strain evidence="12">KNP414</strain>
    </source>
</reference>
<evidence type="ECO:0000256" key="1">
    <source>
        <dbReference type="ARBA" id="ARBA00004635"/>
    </source>
</evidence>
<evidence type="ECO:0000256" key="2">
    <source>
        <dbReference type="ARBA" id="ARBA00007886"/>
    </source>
</evidence>
<keyword evidence="3" id="KW-0309">Germination</keyword>
<dbReference type="InterPro" id="IPR008844">
    <property type="entry name" value="Spore_GerAC-like"/>
</dbReference>
<evidence type="ECO:0000256" key="4">
    <source>
        <dbReference type="ARBA" id="ARBA00022729"/>
    </source>
</evidence>
<dbReference type="PANTHER" id="PTHR35789">
    <property type="entry name" value="SPORE GERMINATION PROTEIN B3"/>
    <property type="match status" value="1"/>
</dbReference>
<dbReference type="NCBIfam" id="TIGR02887">
    <property type="entry name" value="spore_ger_x_C"/>
    <property type="match status" value="1"/>
</dbReference>
<protein>
    <submittedName>
        <fullName evidence="11">Spore germination protein KC</fullName>
    </submittedName>
</protein>
<comment type="subcellular location">
    <subcellularLocation>
        <location evidence="1">Membrane</location>
        <topology evidence="1">Lipid-anchor</topology>
    </subcellularLocation>
</comment>
<keyword evidence="6" id="KW-0564">Palmitate</keyword>
<evidence type="ECO:0000313" key="11">
    <source>
        <dbReference type="EMBL" id="AEI43637.1"/>
    </source>
</evidence>
<dbReference type="PANTHER" id="PTHR35789:SF1">
    <property type="entry name" value="SPORE GERMINATION PROTEIN B3"/>
    <property type="match status" value="1"/>
</dbReference>
<evidence type="ECO:0000256" key="5">
    <source>
        <dbReference type="ARBA" id="ARBA00023136"/>
    </source>
</evidence>
<organism evidence="11 12">
    <name type="scientific">Paenibacillus mucilaginosus (strain KNP414)</name>
    <dbReference type="NCBI Taxonomy" id="1036673"/>
    <lineage>
        <taxon>Bacteria</taxon>
        <taxon>Bacillati</taxon>
        <taxon>Bacillota</taxon>
        <taxon>Bacilli</taxon>
        <taxon>Bacillales</taxon>
        <taxon>Paenibacillaceae</taxon>
        <taxon>Paenibacillus</taxon>
    </lineage>
</organism>
<feature type="domain" description="Spore germination protein N-terminal" evidence="10">
    <location>
        <begin position="21"/>
        <end position="200"/>
    </location>
</feature>
<feature type="domain" description="Spore germination GerAC-like C-terminal" evidence="9">
    <location>
        <begin position="220"/>
        <end position="385"/>
    </location>
</feature>
<keyword evidence="5" id="KW-0472">Membrane</keyword>
<dbReference type="GO" id="GO:0009847">
    <property type="term" value="P:spore germination"/>
    <property type="evidence" value="ECO:0007669"/>
    <property type="project" value="InterPro"/>
</dbReference>
<dbReference type="Pfam" id="PF25198">
    <property type="entry name" value="Spore_GerAC_N"/>
    <property type="match status" value="1"/>
</dbReference>
<evidence type="ECO:0000256" key="3">
    <source>
        <dbReference type="ARBA" id="ARBA00022544"/>
    </source>
</evidence>
<evidence type="ECO:0000259" key="10">
    <source>
        <dbReference type="Pfam" id="PF25198"/>
    </source>
</evidence>
<reference evidence="11 12" key="2">
    <citation type="journal article" date="2013" name="Genome Announc.">
        <title>Genome Sequence of Growth-Improving Paenibacillus mucilaginosus Strain KNP414.</title>
        <authorList>
            <person name="Lu J.J."/>
            <person name="Wang J.F."/>
            <person name="Hu X.F."/>
        </authorList>
    </citation>
    <scope>NUCLEOTIDE SEQUENCE [LARGE SCALE GENOMIC DNA]</scope>
    <source>
        <strain evidence="11 12">KNP414</strain>
    </source>
</reference>
<dbReference type="AlphaFoldDB" id="F8F9E8"/>
<evidence type="ECO:0000259" key="9">
    <source>
        <dbReference type="Pfam" id="PF05504"/>
    </source>
</evidence>
<proteinExistence type="inferred from homology"/>
<keyword evidence="7" id="KW-0449">Lipoprotein</keyword>
<dbReference type="RefSeq" id="WP_013918790.1">
    <property type="nucleotide sequence ID" value="NC_015690.1"/>
</dbReference>
<dbReference type="EMBL" id="CP002869">
    <property type="protein sequence ID" value="AEI43637.1"/>
    <property type="molecule type" value="Genomic_DNA"/>
</dbReference>
<accession>F8F9E8</accession>
<dbReference type="PATRIC" id="fig|1036673.3.peg.4728"/>
<evidence type="ECO:0000256" key="8">
    <source>
        <dbReference type="SAM" id="MobiDB-lite"/>
    </source>
</evidence>
<dbReference type="Proteomes" id="UP000006620">
    <property type="component" value="Chromosome"/>
</dbReference>
<name>F8F9E8_PAEMK</name>
<dbReference type="InterPro" id="IPR057336">
    <property type="entry name" value="GerAC_N"/>
</dbReference>
<comment type="similarity">
    <text evidence="2">Belongs to the GerABKC lipoprotein family.</text>
</comment>
<evidence type="ECO:0000256" key="6">
    <source>
        <dbReference type="ARBA" id="ARBA00023139"/>
    </source>
</evidence>
<feature type="compositionally biased region" description="Gly residues" evidence="8">
    <location>
        <begin position="56"/>
        <end position="68"/>
    </location>
</feature>
<dbReference type="InterPro" id="IPR046953">
    <property type="entry name" value="Spore_GerAC-like_C"/>
</dbReference>
<dbReference type="KEGG" id="pms:KNP414_05113"/>
<evidence type="ECO:0000256" key="7">
    <source>
        <dbReference type="ARBA" id="ARBA00023288"/>
    </source>
</evidence>
<dbReference type="Pfam" id="PF05504">
    <property type="entry name" value="Spore_GerAC"/>
    <property type="match status" value="1"/>
</dbReference>
<dbReference type="Gene3D" id="3.30.300.210">
    <property type="entry name" value="Nutrient germinant receptor protein C, domain 3"/>
    <property type="match status" value="1"/>
</dbReference>
<keyword evidence="4" id="KW-0732">Signal</keyword>
<gene>
    <name evidence="11" type="ordered locus">KNP414_05113</name>
</gene>